<keyword evidence="2" id="KW-1185">Reference proteome</keyword>
<reference evidence="1 2" key="1">
    <citation type="journal article" date="2020" name="Genomics">
        <title>Complete, high-quality genomes from long-read metagenomic sequencing of two wolf lichen thalli reveals enigmatic genome architecture.</title>
        <authorList>
            <person name="McKenzie S.K."/>
            <person name="Walston R.F."/>
            <person name="Allen J.L."/>
        </authorList>
    </citation>
    <scope>NUCLEOTIDE SEQUENCE [LARGE SCALE GENOMIC DNA]</scope>
    <source>
        <strain evidence="1">WasteWater2</strain>
    </source>
</reference>
<sequence>MTSERTLLRSPLSFPEWARETGYHNWFARGTAENLGAIGAFVSWEQTVGAAETDIKASETAEARKYRENGLVYPRLLGEGKPEWTSIVSTKTKKDIDISAEKTKPDGLILVKALLTYIIPFDKSNLRFTETEKATWKARYSVQKWWVHWSTDAEGGVL</sequence>
<proteinExistence type="predicted"/>
<gene>
    <name evidence="1" type="ORF">HO173_010101</name>
</gene>
<dbReference type="GeneID" id="59291748"/>
<evidence type="ECO:0000313" key="1">
    <source>
        <dbReference type="EMBL" id="KAF6231799.1"/>
    </source>
</evidence>
<organism evidence="1 2">
    <name type="scientific">Letharia columbiana</name>
    <dbReference type="NCBI Taxonomy" id="112416"/>
    <lineage>
        <taxon>Eukaryota</taxon>
        <taxon>Fungi</taxon>
        <taxon>Dikarya</taxon>
        <taxon>Ascomycota</taxon>
        <taxon>Pezizomycotina</taxon>
        <taxon>Lecanoromycetes</taxon>
        <taxon>OSLEUM clade</taxon>
        <taxon>Lecanoromycetidae</taxon>
        <taxon>Lecanorales</taxon>
        <taxon>Lecanorineae</taxon>
        <taxon>Parmeliaceae</taxon>
        <taxon>Letharia</taxon>
    </lineage>
</organism>
<dbReference type="AlphaFoldDB" id="A0A8H6FNJ6"/>
<evidence type="ECO:0000313" key="2">
    <source>
        <dbReference type="Proteomes" id="UP000578531"/>
    </source>
</evidence>
<name>A0A8H6FNJ6_9LECA</name>
<accession>A0A8H6FNJ6</accession>
<dbReference type="RefSeq" id="XP_037161231.1">
    <property type="nucleotide sequence ID" value="XM_037311987.1"/>
</dbReference>
<dbReference type="Proteomes" id="UP000578531">
    <property type="component" value="Unassembled WGS sequence"/>
</dbReference>
<dbReference type="EMBL" id="JACCJC010000054">
    <property type="protein sequence ID" value="KAF6231799.1"/>
    <property type="molecule type" value="Genomic_DNA"/>
</dbReference>
<protein>
    <submittedName>
        <fullName evidence="1">Uncharacterized protein</fullName>
    </submittedName>
</protein>
<comment type="caution">
    <text evidence="1">The sequence shown here is derived from an EMBL/GenBank/DDBJ whole genome shotgun (WGS) entry which is preliminary data.</text>
</comment>